<gene>
    <name evidence="1" type="ORF">NDU88_003447</name>
</gene>
<dbReference type="AlphaFoldDB" id="A0AAV7MSG6"/>
<proteinExistence type="predicted"/>
<evidence type="ECO:0000313" key="1">
    <source>
        <dbReference type="EMBL" id="KAJ1106044.1"/>
    </source>
</evidence>
<evidence type="ECO:0008006" key="3">
    <source>
        <dbReference type="Google" id="ProtNLM"/>
    </source>
</evidence>
<dbReference type="EMBL" id="JANPWB010000013">
    <property type="protein sequence ID" value="KAJ1106044.1"/>
    <property type="molecule type" value="Genomic_DNA"/>
</dbReference>
<sequence>MLLRDLLASKSSFLIAITLIQVYSFSSLECGLRWRWELGGLGQSGRGCGLAAGLRGDSVWPVLERRGEQGPTPIIPESFCREEGARVVGRLGRGCGRAAGVAAVPWWQIMQMGAAVDQDLQ</sequence>
<organism evidence="1 2">
    <name type="scientific">Pleurodeles waltl</name>
    <name type="common">Iberian ribbed newt</name>
    <dbReference type="NCBI Taxonomy" id="8319"/>
    <lineage>
        <taxon>Eukaryota</taxon>
        <taxon>Metazoa</taxon>
        <taxon>Chordata</taxon>
        <taxon>Craniata</taxon>
        <taxon>Vertebrata</taxon>
        <taxon>Euteleostomi</taxon>
        <taxon>Amphibia</taxon>
        <taxon>Batrachia</taxon>
        <taxon>Caudata</taxon>
        <taxon>Salamandroidea</taxon>
        <taxon>Salamandridae</taxon>
        <taxon>Pleurodelinae</taxon>
        <taxon>Pleurodeles</taxon>
    </lineage>
</organism>
<accession>A0AAV7MSG6</accession>
<evidence type="ECO:0000313" key="2">
    <source>
        <dbReference type="Proteomes" id="UP001066276"/>
    </source>
</evidence>
<reference evidence="1" key="1">
    <citation type="journal article" date="2022" name="bioRxiv">
        <title>Sequencing and chromosome-scale assembly of the giantPleurodeles waltlgenome.</title>
        <authorList>
            <person name="Brown T."/>
            <person name="Elewa A."/>
            <person name="Iarovenko S."/>
            <person name="Subramanian E."/>
            <person name="Araus A.J."/>
            <person name="Petzold A."/>
            <person name="Susuki M."/>
            <person name="Suzuki K.-i.T."/>
            <person name="Hayashi T."/>
            <person name="Toyoda A."/>
            <person name="Oliveira C."/>
            <person name="Osipova E."/>
            <person name="Leigh N.D."/>
            <person name="Simon A."/>
            <person name="Yun M.H."/>
        </authorList>
    </citation>
    <scope>NUCLEOTIDE SEQUENCE</scope>
    <source>
        <strain evidence="1">20211129_DDA</strain>
        <tissue evidence="1">Liver</tissue>
    </source>
</reference>
<name>A0AAV7MSG6_PLEWA</name>
<protein>
    <recommendedName>
        <fullName evidence="3">Secreted protein</fullName>
    </recommendedName>
</protein>
<comment type="caution">
    <text evidence="1">The sequence shown here is derived from an EMBL/GenBank/DDBJ whole genome shotgun (WGS) entry which is preliminary data.</text>
</comment>
<dbReference type="Proteomes" id="UP001066276">
    <property type="component" value="Chromosome 9"/>
</dbReference>
<keyword evidence="2" id="KW-1185">Reference proteome</keyword>